<dbReference type="InterPro" id="IPR009056">
    <property type="entry name" value="Cyt_c-like_dom"/>
</dbReference>
<keyword evidence="3" id="KW-0813">Transport</keyword>
<evidence type="ECO:0000256" key="2">
    <source>
        <dbReference type="ARBA" id="ARBA00007866"/>
    </source>
</evidence>
<dbReference type="InterPro" id="IPR045187">
    <property type="entry name" value="CcO_II"/>
</dbReference>
<evidence type="ECO:0000256" key="5">
    <source>
        <dbReference type="ARBA" id="ARBA00022660"/>
    </source>
</evidence>
<protein>
    <recommendedName>
        <fullName evidence="14">Cytochrome aa3 subunit 2</fullName>
    </recommendedName>
</protein>
<dbReference type="PANTHER" id="PTHR22888:SF9">
    <property type="entry name" value="CYTOCHROME C OXIDASE SUBUNIT 2"/>
    <property type="match status" value="1"/>
</dbReference>
<evidence type="ECO:0000256" key="11">
    <source>
        <dbReference type="ARBA" id="ARBA00023008"/>
    </source>
</evidence>
<reference evidence="20 21" key="1">
    <citation type="submission" date="2021-03" db="EMBL/GenBank/DDBJ databases">
        <title>Genomic Encyclopedia of Type Strains, Phase IV (KMG-IV): sequencing the most valuable type-strain genomes for metagenomic binning, comparative biology and taxonomic classification.</title>
        <authorList>
            <person name="Goeker M."/>
        </authorList>
    </citation>
    <scope>NUCLEOTIDE SEQUENCE [LARGE SCALE GENOMIC DNA]</scope>
    <source>
        <strain evidence="20 21">DSM 13372</strain>
    </source>
</reference>
<evidence type="ECO:0000256" key="1">
    <source>
        <dbReference type="ARBA" id="ARBA00004141"/>
    </source>
</evidence>
<dbReference type="NCBIfam" id="TIGR02866">
    <property type="entry name" value="CoxB"/>
    <property type="match status" value="1"/>
</dbReference>
<keyword evidence="10 16" id="KW-0408">Iron</keyword>
<evidence type="ECO:0000256" key="14">
    <source>
        <dbReference type="ARBA" id="ARBA00031399"/>
    </source>
</evidence>
<comment type="function">
    <text evidence="13">Subunits I and II form the functional core of the enzyme complex. Electrons originating in cytochrome c are transferred via heme a and Cu(A) to the binuclear center formed by heme a3 and Cu(B).</text>
</comment>
<dbReference type="RefSeq" id="WP_209604561.1">
    <property type="nucleotide sequence ID" value="NZ_JAGILA010000007.1"/>
</dbReference>
<dbReference type="InterPro" id="IPR002429">
    <property type="entry name" value="CcO_II-like_C"/>
</dbReference>
<comment type="catalytic activity">
    <reaction evidence="15">
        <text>4 Fe(II)-[cytochrome c] + O2 + 8 H(+)(in) = 4 Fe(III)-[cytochrome c] + 2 H2O + 4 H(+)(out)</text>
        <dbReference type="Rhea" id="RHEA:11436"/>
        <dbReference type="Rhea" id="RHEA-COMP:10350"/>
        <dbReference type="Rhea" id="RHEA-COMP:14399"/>
        <dbReference type="ChEBI" id="CHEBI:15377"/>
        <dbReference type="ChEBI" id="CHEBI:15378"/>
        <dbReference type="ChEBI" id="CHEBI:15379"/>
        <dbReference type="ChEBI" id="CHEBI:29033"/>
        <dbReference type="ChEBI" id="CHEBI:29034"/>
        <dbReference type="EC" id="7.1.1.9"/>
    </reaction>
</comment>
<proteinExistence type="inferred from homology"/>
<evidence type="ECO:0000313" key="21">
    <source>
        <dbReference type="Proteomes" id="UP000730739"/>
    </source>
</evidence>
<gene>
    <name evidence="20" type="ORF">J2Z31_004473</name>
</gene>
<evidence type="ECO:0000256" key="4">
    <source>
        <dbReference type="ARBA" id="ARBA00022617"/>
    </source>
</evidence>
<keyword evidence="12 17" id="KW-0472">Membrane</keyword>
<evidence type="ECO:0000256" key="16">
    <source>
        <dbReference type="PROSITE-ProRule" id="PRU00433"/>
    </source>
</evidence>
<evidence type="ECO:0000256" key="9">
    <source>
        <dbReference type="ARBA" id="ARBA00022989"/>
    </source>
</evidence>
<evidence type="ECO:0000256" key="12">
    <source>
        <dbReference type="ARBA" id="ARBA00023136"/>
    </source>
</evidence>
<evidence type="ECO:0000256" key="7">
    <source>
        <dbReference type="ARBA" id="ARBA00022723"/>
    </source>
</evidence>
<keyword evidence="6 17" id="KW-0812">Transmembrane</keyword>
<dbReference type="CDD" id="cd04213">
    <property type="entry name" value="CuRO_CcO_Caa3_II"/>
    <property type="match status" value="1"/>
</dbReference>
<organism evidence="20 21">
    <name type="scientific">Sinorhizobium kostiense</name>
    <dbReference type="NCBI Taxonomy" id="76747"/>
    <lineage>
        <taxon>Bacteria</taxon>
        <taxon>Pseudomonadati</taxon>
        <taxon>Pseudomonadota</taxon>
        <taxon>Alphaproteobacteria</taxon>
        <taxon>Hyphomicrobiales</taxon>
        <taxon>Rhizobiaceae</taxon>
        <taxon>Sinorhizobium/Ensifer group</taxon>
        <taxon>Sinorhizobium</taxon>
    </lineage>
</organism>
<dbReference type="SUPFAM" id="SSF46626">
    <property type="entry name" value="Cytochrome c"/>
    <property type="match status" value="1"/>
</dbReference>
<dbReference type="Proteomes" id="UP000730739">
    <property type="component" value="Unassembled WGS sequence"/>
</dbReference>
<dbReference type="EMBL" id="JAGILA010000007">
    <property type="protein sequence ID" value="MBP2237946.1"/>
    <property type="molecule type" value="Genomic_DNA"/>
</dbReference>
<dbReference type="Pfam" id="PF00034">
    <property type="entry name" value="Cytochrom_C"/>
    <property type="match status" value="1"/>
</dbReference>
<dbReference type="SUPFAM" id="SSF49503">
    <property type="entry name" value="Cupredoxins"/>
    <property type="match status" value="1"/>
</dbReference>
<comment type="subcellular location">
    <subcellularLocation>
        <location evidence="1">Membrane</location>
        <topology evidence="1">Multi-pass membrane protein</topology>
    </subcellularLocation>
</comment>
<keyword evidence="21" id="KW-1185">Reference proteome</keyword>
<evidence type="ECO:0000256" key="17">
    <source>
        <dbReference type="SAM" id="Phobius"/>
    </source>
</evidence>
<comment type="similarity">
    <text evidence="2">Belongs to the cytochrome c oxidase subunit 2 family.</text>
</comment>
<dbReference type="InterPro" id="IPR014222">
    <property type="entry name" value="Cyt_c_oxidase_su2"/>
</dbReference>
<evidence type="ECO:0000313" key="20">
    <source>
        <dbReference type="EMBL" id="MBP2237946.1"/>
    </source>
</evidence>
<dbReference type="PANTHER" id="PTHR22888">
    <property type="entry name" value="CYTOCHROME C OXIDASE, SUBUNIT II"/>
    <property type="match status" value="1"/>
</dbReference>
<dbReference type="InterPro" id="IPR034236">
    <property type="entry name" value="CuRO_CcO_Caa3_II"/>
</dbReference>
<dbReference type="PROSITE" id="PS51007">
    <property type="entry name" value="CYTC"/>
    <property type="match status" value="1"/>
</dbReference>
<evidence type="ECO:0000256" key="10">
    <source>
        <dbReference type="ARBA" id="ARBA00023004"/>
    </source>
</evidence>
<feature type="domain" description="Cytochrome oxidase subunit II copper A binding" evidence="18">
    <location>
        <begin position="117"/>
        <end position="233"/>
    </location>
</feature>
<dbReference type="InterPro" id="IPR001505">
    <property type="entry name" value="Copper_CuA"/>
</dbReference>
<dbReference type="PROSITE" id="PS51257">
    <property type="entry name" value="PROKAR_LIPOPROTEIN"/>
    <property type="match status" value="1"/>
</dbReference>
<dbReference type="InterPro" id="IPR008972">
    <property type="entry name" value="Cupredoxin"/>
</dbReference>
<accession>A0ABS4R4X7</accession>
<feature type="transmembrane region" description="Helical" evidence="17">
    <location>
        <begin position="84"/>
        <end position="108"/>
    </location>
</feature>
<feature type="transmembrane region" description="Helical" evidence="17">
    <location>
        <begin position="39"/>
        <end position="63"/>
    </location>
</feature>
<evidence type="ECO:0000256" key="13">
    <source>
        <dbReference type="ARBA" id="ARBA00024688"/>
    </source>
</evidence>
<evidence type="ECO:0000256" key="15">
    <source>
        <dbReference type="ARBA" id="ARBA00047816"/>
    </source>
</evidence>
<keyword evidence="4 16" id="KW-0349">Heme</keyword>
<feature type="domain" description="Cytochrome c" evidence="19">
    <location>
        <begin position="244"/>
        <end position="335"/>
    </location>
</feature>
<keyword evidence="9 17" id="KW-1133">Transmembrane helix</keyword>
<dbReference type="Gene3D" id="2.60.40.420">
    <property type="entry name" value="Cupredoxins - blue copper proteins"/>
    <property type="match status" value="1"/>
</dbReference>
<sequence length="335" mass="36608">MRCCRPALLTPPLLLLTACSGWQSSLDPQGPQADLLAGLFWVFTAVLSAVWLLTMTALVVALLRRHPARTEPLELNTRPERGMARTVGAAAALTLVVVVALTVVSYGAQRALFSGGEAPLTLKVKGHQWWWEVTYEDPGPSRQFTTANEIHVPVGQPVHVKLESADVIHSFWVPNLAGKMDAIPGRENRLVIQASKEGVFRGQCTEFCGWQHAHMAITVVAHSLEDFERWRESQISAAEPPDDPVRKRGMQIFLSRPCVMCHQIRGTPAAGKVAPDLTHIGSRLHIAAGTLPNGRGNLAAWIVDPQGIKPGAHMPLIKLNAEEVEPLARYLEGLK</sequence>
<dbReference type="PROSITE" id="PS50857">
    <property type="entry name" value="COX2_CUA"/>
    <property type="match status" value="1"/>
</dbReference>
<evidence type="ECO:0000256" key="3">
    <source>
        <dbReference type="ARBA" id="ARBA00022448"/>
    </source>
</evidence>
<keyword evidence="11" id="KW-0186">Copper</keyword>
<comment type="caution">
    <text evidence="20">The sequence shown here is derived from an EMBL/GenBank/DDBJ whole genome shotgun (WGS) entry which is preliminary data.</text>
</comment>
<evidence type="ECO:0000256" key="6">
    <source>
        <dbReference type="ARBA" id="ARBA00022692"/>
    </source>
</evidence>
<evidence type="ECO:0000259" key="18">
    <source>
        <dbReference type="PROSITE" id="PS50857"/>
    </source>
</evidence>
<evidence type="ECO:0000259" key="19">
    <source>
        <dbReference type="PROSITE" id="PS51007"/>
    </source>
</evidence>
<keyword evidence="8" id="KW-0249">Electron transport</keyword>
<evidence type="ECO:0000256" key="8">
    <source>
        <dbReference type="ARBA" id="ARBA00022982"/>
    </source>
</evidence>
<name>A0ABS4R4X7_9HYPH</name>
<keyword evidence="5" id="KW-0679">Respiratory chain</keyword>
<dbReference type="PROSITE" id="PS00078">
    <property type="entry name" value="COX2"/>
    <property type="match status" value="1"/>
</dbReference>
<dbReference type="InterPro" id="IPR036909">
    <property type="entry name" value="Cyt_c-like_dom_sf"/>
</dbReference>
<keyword evidence="7 16" id="KW-0479">Metal-binding</keyword>
<dbReference type="Pfam" id="PF00116">
    <property type="entry name" value="COX2"/>
    <property type="match status" value="1"/>
</dbReference>